<protein>
    <submittedName>
        <fullName evidence="1">Uncharacterized protein</fullName>
    </submittedName>
</protein>
<dbReference type="Proteomes" id="UP000694257">
    <property type="component" value="Chromosome"/>
</dbReference>
<evidence type="ECO:0000313" key="1">
    <source>
        <dbReference type="EMBL" id="QXN88724.1"/>
    </source>
</evidence>
<name>A0ABX8RGK8_NOCIO</name>
<keyword evidence="2" id="KW-1185">Reference proteome</keyword>
<gene>
    <name evidence="1" type="ORF">KV110_24385</name>
</gene>
<proteinExistence type="predicted"/>
<dbReference type="RefSeq" id="WP_218469607.1">
    <property type="nucleotide sequence ID" value="NZ_BAABJN010000011.1"/>
</dbReference>
<dbReference type="EMBL" id="CP078145">
    <property type="protein sequence ID" value="QXN88724.1"/>
    <property type="molecule type" value="Genomic_DNA"/>
</dbReference>
<evidence type="ECO:0000313" key="2">
    <source>
        <dbReference type="Proteomes" id="UP000694257"/>
    </source>
</evidence>
<sequence>MSHLLLGRLRQRLCALAFIAWLPNLLVAEYMTRRRGLPALYLTTEPALAA</sequence>
<accession>A0ABX8RGK8</accession>
<reference evidence="1 2" key="1">
    <citation type="submission" date="2021-07" db="EMBL/GenBank/DDBJ databases">
        <title>Whole Genome Sequence of Nocardia Iowensis.</title>
        <authorList>
            <person name="Lamm A."/>
            <person name="Collins-Fairclough A.M."/>
            <person name="Bunk B."/>
            <person name="Sproer C."/>
        </authorList>
    </citation>
    <scope>NUCLEOTIDE SEQUENCE [LARGE SCALE GENOMIC DNA]</scope>
    <source>
        <strain evidence="1 2">NRRL 5646</strain>
    </source>
</reference>
<organism evidence="1 2">
    <name type="scientific">Nocardia iowensis</name>
    <dbReference type="NCBI Taxonomy" id="204891"/>
    <lineage>
        <taxon>Bacteria</taxon>
        <taxon>Bacillati</taxon>
        <taxon>Actinomycetota</taxon>
        <taxon>Actinomycetes</taxon>
        <taxon>Mycobacteriales</taxon>
        <taxon>Nocardiaceae</taxon>
        <taxon>Nocardia</taxon>
    </lineage>
</organism>